<feature type="binding site" evidence="9">
    <location>
        <position position="250"/>
    </location>
    <ligand>
        <name>substrate</name>
    </ligand>
</feature>
<keyword evidence="7 10" id="KW-0456">Lyase</keyword>
<dbReference type="EC" id="4.1.1.23" evidence="3 10"/>
<dbReference type="SUPFAM" id="SSF51366">
    <property type="entry name" value="Ribulose-phoshate binding barrel"/>
    <property type="match status" value="1"/>
</dbReference>
<feature type="binding site" evidence="9">
    <location>
        <position position="167"/>
    </location>
    <ligand>
        <name>substrate</name>
    </ligand>
</feature>
<evidence type="ECO:0000313" key="12">
    <source>
        <dbReference type="EMBL" id="RPB20246.1"/>
    </source>
</evidence>
<sequence>MSAQSYASRAETHPTVIGRHLLSIISSKRTNLCLSIDVTSPTKVLDIVGTLAPKICLVKTHIDILTFPPDSPLSIPEFTSALSSLAKEHNFLIFEDRKFADIGNTVSHQYGGGIYRIADWAHITNAHSLPGEGIIQGLQKVADALPLSPQGQPEDTARGLLLLEEMSSAGNLFNSSGYRSSTLEMARRNKNFVMGFIAMGKVGDEKEGEDWIVMTPGVNIASTGDALGQQYKTPEYVIRERGSDVIIVGRGIYGSEDMLGTAEEYRRRGWEAYENRIKA</sequence>
<protein>
    <recommendedName>
        <fullName evidence="4 10">Orotidine 5'-phosphate decarboxylase</fullName>
        <ecNumber evidence="3 10">4.1.1.23</ecNumber>
    </recommendedName>
</protein>
<evidence type="ECO:0000256" key="3">
    <source>
        <dbReference type="ARBA" id="ARBA00012321"/>
    </source>
</evidence>
<name>A0A3N4LC29_9PEZI</name>
<reference evidence="12 13" key="1">
    <citation type="journal article" date="2018" name="Nat. Ecol. Evol.">
        <title>Pezizomycetes genomes reveal the molecular basis of ectomycorrhizal truffle lifestyle.</title>
        <authorList>
            <person name="Murat C."/>
            <person name="Payen T."/>
            <person name="Noel B."/>
            <person name="Kuo A."/>
            <person name="Morin E."/>
            <person name="Chen J."/>
            <person name="Kohler A."/>
            <person name="Krizsan K."/>
            <person name="Balestrini R."/>
            <person name="Da Silva C."/>
            <person name="Montanini B."/>
            <person name="Hainaut M."/>
            <person name="Levati E."/>
            <person name="Barry K.W."/>
            <person name="Belfiori B."/>
            <person name="Cichocki N."/>
            <person name="Clum A."/>
            <person name="Dockter R.B."/>
            <person name="Fauchery L."/>
            <person name="Guy J."/>
            <person name="Iotti M."/>
            <person name="Le Tacon F."/>
            <person name="Lindquist E.A."/>
            <person name="Lipzen A."/>
            <person name="Malagnac F."/>
            <person name="Mello A."/>
            <person name="Molinier V."/>
            <person name="Miyauchi S."/>
            <person name="Poulain J."/>
            <person name="Riccioni C."/>
            <person name="Rubini A."/>
            <person name="Sitrit Y."/>
            <person name="Splivallo R."/>
            <person name="Traeger S."/>
            <person name="Wang M."/>
            <person name="Zifcakova L."/>
            <person name="Wipf D."/>
            <person name="Zambonelli A."/>
            <person name="Paolocci F."/>
            <person name="Nowrousian M."/>
            <person name="Ottonello S."/>
            <person name="Baldrian P."/>
            <person name="Spatafora J.W."/>
            <person name="Henrissat B."/>
            <person name="Nagy L.G."/>
            <person name="Aury J.M."/>
            <person name="Wincker P."/>
            <person name="Grigoriev I.V."/>
            <person name="Bonfante P."/>
            <person name="Martin F.M."/>
        </authorList>
    </citation>
    <scope>NUCLEOTIDE SEQUENCE [LARGE SCALE GENOMIC DNA]</scope>
    <source>
        <strain evidence="12 13">ATCC MYA-4762</strain>
    </source>
</reference>
<dbReference type="GO" id="GO:0006207">
    <property type="term" value="P:'de novo' pyrimidine nucleobase biosynthetic process"/>
    <property type="evidence" value="ECO:0007669"/>
    <property type="project" value="InterPro"/>
</dbReference>
<dbReference type="NCBIfam" id="TIGR01740">
    <property type="entry name" value="pyrF"/>
    <property type="match status" value="1"/>
</dbReference>
<keyword evidence="6 10" id="KW-0665">Pyrimidine biosynthesis</keyword>
<evidence type="ECO:0000256" key="4">
    <source>
        <dbReference type="ARBA" id="ARBA00021923"/>
    </source>
</evidence>
<dbReference type="STRING" id="1051890.A0A3N4LC29"/>
<dbReference type="OrthoDB" id="10263753at2759"/>
<dbReference type="AlphaFoldDB" id="A0A3N4LC29"/>
<dbReference type="PANTHER" id="PTHR19278">
    <property type="entry name" value="OROTATE PHOSPHORIBOSYLTRANSFERASE"/>
    <property type="match status" value="1"/>
</dbReference>
<comment type="pathway">
    <text evidence="1 10">Pyrimidine metabolism; UMP biosynthesis via de novo pathway; UMP from orotate: step 2/2.</text>
</comment>
<dbReference type="InParanoid" id="A0A3N4LC29"/>
<evidence type="ECO:0000256" key="5">
    <source>
        <dbReference type="ARBA" id="ARBA00022793"/>
    </source>
</evidence>
<feature type="active site" description="For OMPdecase activity" evidence="8">
    <location>
        <position position="96"/>
    </location>
</feature>
<feature type="domain" description="Orotidine 5'-phosphate decarboxylase" evidence="11">
    <location>
        <begin position="31"/>
        <end position="265"/>
    </location>
</feature>
<feature type="binding site" evidence="9">
    <location>
        <position position="249"/>
    </location>
    <ligand>
        <name>substrate</name>
    </ligand>
</feature>
<comment type="catalytic activity">
    <reaction evidence="10">
        <text>orotidine 5'-phosphate + H(+) = UMP + CO2</text>
        <dbReference type="Rhea" id="RHEA:11596"/>
        <dbReference type="ChEBI" id="CHEBI:15378"/>
        <dbReference type="ChEBI" id="CHEBI:16526"/>
        <dbReference type="ChEBI" id="CHEBI:57538"/>
        <dbReference type="ChEBI" id="CHEBI:57865"/>
        <dbReference type="EC" id="4.1.1.23"/>
    </reaction>
</comment>
<evidence type="ECO:0000256" key="10">
    <source>
        <dbReference type="RuleBase" id="RU000512"/>
    </source>
</evidence>
<evidence type="ECO:0000256" key="6">
    <source>
        <dbReference type="ARBA" id="ARBA00022975"/>
    </source>
</evidence>
<dbReference type="UniPathway" id="UPA00070">
    <property type="reaction ID" value="UER00120"/>
</dbReference>
<dbReference type="Proteomes" id="UP000267821">
    <property type="component" value="Unassembled WGS sequence"/>
</dbReference>
<accession>A0A3N4LC29</accession>
<dbReference type="InterPro" id="IPR018089">
    <property type="entry name" value="OMPdecase_AS"/>
</dbReference>
<dbReference type="GO" id="GO:0004588">
    <property type="term" value="F:orotate phosphoribosyltransferase activity"/>
    <property type="evidence" value="ECO:0007669"/>
    <property type="project" value="TreeGrafter"/>
</dbReference>
<dbReference type="InterPro" id="IPR014732">
    <property type="entry name" value="OMPdecase"/>
</dbReference>
<dbReference type="CDD" id="cd04725">
    <property type="entry name" value="OMP_decarboxylase_like"/>
    <property type="match status" value="1"/>
</dbReference>
<dbReference type="InterPro" id="IPR001754">
    <property type="entry name" value="OMPdeCOase_dom"/>
</dbReference>
<feature type="binding site" evidence="9">
    <location>
        <position position="37"/>
    </location>
    <ligand>
        <name>substrate</name>
    </ligand>
</feature>
<feature type="active site" description="For OMPdecase activity" evidence="8">
    <location>
        <position position="98"/>
    </location>
</feature>
<keyword evidence="5 10" id="KW-0210">Decarboxylase</keyword>
<dbReference type="GO" id="GO:0004590">
    <property type="term" value="F:orotidine-5'-phosphate decarboxylase activity"/>
    <property type="evidence" value="ECO:0007669"/>
    <property type="project" value="UniProtKB-EC"/>
</dbReference>
<organism evidence="12 13">
    <name type="scientific">Terfezia boudieri ATCC MYA-4762</name>
    <dbReference type="NCBI Taxonomy" id="1051890"/>
    <lineage>
        <taxon>Eukaryota</taxon>
        <taxon>Fungi</taxon>
        <taxon>Dikarya</taxon>
        <taxon>Ascomycota</taxon>
        <taxon>Pezizomycotina</taxon>
        <taxon>Pezizomycetes</taxon>
        <taxon>Pezizales</taxon>
        <taxon>Pezizaceae</taxon>
        <taxon>Terfezia</taxon>
    </lineage>
</organism>
<dbReference type="PROSITE" id="PS00156">
    <property type="entry name" value="OMPDECASE"/>
    <property type="match status" value="1"/>
</dbReference>
<proteinExistence type="inferred from homology"/>
<feature type="binding site" evidence="9">
    <location>
        <position position="229"/>
    </location>
    <ligand>
        <name>substrate</name>
    </ligand>
</feature>
<keyword evidence="13" id="KW-1185">Reference proteome</keyword>
<dbReference type="SMART" id="SM00934">
    <property type="entry name" value="OMPdecase"/>
    <property type="match status" value="1"/>
</dbReference>
<evidence type="ECO:0000313" key="13">
    <source>
        <dbReference type="Proteomes" id="UP000267821"/>
    </source>
</evidence>
<feature type="binding site" evidence="9">
    <location>
        <position position="59"/>
    </location>
    <ligand>
        <name>substrate</name>
    </ligand>
</feature>
<dbReference type="Pfam" id="PF00215">
    <property type="entry name" value="OMPdecase"/>
    <property type="match status" value="1"/>
</dbReference>
<evidence type="ECO:0000256" key="2">
    <source>
        <dbReference type="ARBA" id="ARBA00011018"/>
    </source>
</evidence>
<evidence type="ECO:0000256" key="9">
    <source>
        <dbReference type="PIRSR" id="PIRSR614732-2"/>
    </source>
</evidence>
<evidence type="ECO:0000256" key="1">
    <source>
        <dbReference type="ARBA" id="ARBA00004861"/>
    </source>
</evidence>
<dbReference type="FunFam" id="3.20.20.70:FF:000114">
    <property type="entry name" value="Decarboxylase,orotidine phosphate"/>
    <property type="match status" value="1"/>
</dbReference>
<evidence type="ECO:0000256" key="8">
    <source>
        <dbReference type="PIRSR" id="PIRSR614732-1"/>
    </source>
</evidence>
<comment type="similarity">
    <text evidence="2 10">Belongs to the OMP decarboxylase family.</text>
</comment>
<dbReference type="PANTHER" id="PTHR19278:SF9">
    <property type="entry name" value="URIDINE 5'-MONOPHOSPHATE SYNTHASE"/>
    <property type="match status" value="1"/>
</dbReference>
<dbReference type="FunCoup" id="A0A3N4LC29">
    <property type="interactions" value="1089"/>
</dbReference>
<dbReference type="InterPro" id="IPR013785">
    <property type="entry name" value="Aldolase_TIM"/>
</dbReference>
<dbReference type="Gene3D" id="3.20.20.70">
    <property type="entry name" value="Aldolase class I"/>
    <property type="match status" value="1"/>
</dbReference>
<dbReference type="InterPro" id="IPR011060">
    <property type="entry name" value="RibuloseP-bd_barrel"/>
</dbReference>
<dbReference type="GO" id="GO:0044205">
    <property type="term" value="P:'de novo' UMP biosynthetic process"/>
    <property type="evidence" value="ECO:0007669"/>
    <property type="project" value="UniProtKB-UniPathway"/>
</dbReference>
<dbReference type="EMBL" id="ML121575">
    <property type="protein sequence ID" value="RPB20246.1"/>
    <property type="molecule type" value="Genomic_DNA"/>
</dbReference>
<evidence type="ECO:0000256" key="7">
    <source>
        <dbReference type="ARBA" id="ARBA00023239"/>
    </source>
</evidence>
<gene>
    <name evidence="12" type="ORF">L211DRAFT_858830</name>
</gene>
<feature type="active site" description="For OMPdecase activity" evidence="8">
    <location>
        <position position="101"/>
    </location>
</feature>
<evidence type="ECO:0000259" key="11">
    <source>
        <dbReference type="SMART" id="SM00934"/>
    </source>
</evidence>